<organism evidence="1 2">
    <name type="scientific">Oesophagostomum dentatum</name>
    <name type="common">Nodular worm</name>
    <dbReference type="NCBI Taxonomy" id="61180"/>
    <lineage>
        <taxon>Eukaryota</taxon>
        <taxon>Metazoa</taxon>
        <taxon>Ecdysozoa</taxon>
        <taxon>Nematoda</taxon>
        <taxon>Chromadorea</taxon>
        <taxon>Rhabditida</taxon>
        <taxon>Rhabditina</taxon>
        <taxon>Rhabditomorpha</taxon>
        <taxon>Strongyloidea</taxon>
        <taxon>Strongylidae</taxon>
        <taxon>Oesophagostomum</taxon>
    </lineage>
</organism>
<name>A0A0B1TE56_OESDE</name>
<reference evidence="1 2" key="1">
    <citation type="submission" date="2014-03" db="EMBL/GenBank/DDBJ databases">
        <title>Draft genome of the hookworm Oesophagostomum dentatum.</title>
        <authorList>
            <person name="Mitreva M."/>
        </authorList>
    </citation>
    <scope>NUCLEOTIDE SEQUENCE [LARGE SCALE GENOMIC DNA]</scope>
    <source>
        <strain evidence="1 2">OD-Hann</strain>
    </source>
</reference>
<dbReference type="EMBL" id="KN549829">
    <property type="protein sequence ID" value="KHJ95843.1"/>
    <property type="molecule type" value="Genomic_DNA"/>
</dbReference>
<evidence type="ECO:0000313" key="2">
    <source>
        <dbReference type="Proteomes" id="UP000053660"/>
    </source>
</evidence>
<accession>A0A0B1TE56</accession>
<protein>
    <submittedName>
        <fullName evidence="1">Uncharacterized protein</fullName>
    </submittedName>
</protein>
<dbReference type="AlphaFoldDB" id="A0A0B1TE56"/>
<dbReference type="Proteomes" id="UP000053660">
    <property type="component" value="Unassembled WGS sequence"/>
</dbReference>
<proteinExistence type="predicted"/>
<gene>
    <name evidence="1" type="ORF">OESDEN_04201</name>
</gene>
<evidence type="ECO:0000313" key="1">
    <source>
        <dbReference type="EMBL" id="KHJ95843.1"/>
    </source>
</evidence>
<sequence>MEGEIGPVAHYFEDWHPVKRLGNELLKASNKYSCAPIGWWIENIKSHCWNAIAVVTYEDITSPYNCCPHDQLLGPRPETQRRYLVKSDAYQNFRKILLMRTFQRDLTKASPTVERLYARQRTLWTGCIAGKRYFSKNGEGPYLHLPTIREDGFYAPEHAPSR</sequence>
<keyword evidence="2" id="KW-1185">Reference proteome</keyword>